<keyword evidence="3" id="KW-1185">Reference proteome</keyword>
<dbReference type="Proteomes" id="UP000187404">
    <property type="component" value="Unassembled WGS sequence"/>
</dbReference>
<dbReference type="STRING" id="1261640.BHK98_12525"/>
<evidence type="ECO:0008006" key="4">
    <source>
        <dbReference type="Google" id="ProtNLM"/>
    </source>
</evidence>
<dbReference type="GO" id="GO:0015074">
    <property type="term" value="P:DNA integration"/>
    <property type="evidence" value="ECO:0007669"/>
    <property type="project" value="InterPro"/>
</dbReference>
<dbReference type="RefSeq" id="WP_075714739.1">
    <property type="nucleotide sequence ID" value="NZ_MJIE01000001.1"/>
</dbReference>
<dbReference type="EMBL" id="MJIE01000001">
    <property type="protein sequence ID" value="OLR56816.1"/>
    <property type="molecule type" value="Genomic_DNA"/>
</dbReference>
<dbReference type="SUPFAM" id="SSF56349">
    <property type="entry name" value="DNA breaking-rejoining enzymes"/>
    <property type="match status" value="1"/>
</dbReference>
<evidence type="ECO:0000256" key="1">
    <source>
        <dbReference type="ARBA" id="ARBA00023172"/>
    </source>
</evidence>
<dbReference type="AlphaFoldDB" id="A0A1Q9JKW5"/>
<dbReference type="InterPro" id="IPR013762">
    <property type="entry name" value="Integrase-like_cat_sf"/>
</dbReference>
<dbReference type="Gene3D" id="1.10.443.10">
    <property type="entry name" value="Intergrase catalytic core"/>
    <property type="match status" value="2"/>
</dbReference>
<name>A0A1Q9JKW5_9FIRM</name>
<protein>
    <recommendedName>
        <fullName evidence="4">Tyr recombinase domain-containing protein</fullName>
    </recommendedName>
</protein>
<dbReference type="OrthoDB" id="9785687at2"/>
<accession>A0A1Q9JKW5</accession>
<organism evidence="2 3">
    <name type="scientific">Hornefia porci</name>
    <dbReference type="NCBI Taxonomy" id="2652292"/>
    <lineage>
        <taxon>Bacteria</taxon>
        <taxon>Bacillati</taxon>
        <taxon>Bacillota</taxon>
        <taxon>Clostridia</taxon>
        <taxon>Peptostreptococcales</taxon>
        <taxon>Anaerovoracaceae</taxon>
        <taxon>Hornefia</taxon>
    </lineage>
</organism>
<evidence type="ECO:0000313" key="3">
    <source>
        <dbReference type="Proteomes" id="UP000187404"/>
    </source>
</evidence>
<comment type="caution">
    <text evidence="2">The sequence shown here is derived from an EMBL/GenBank/DDBJ whole genome shotgun (WGS) entry which is preliminary data.</text>
</comment>
<dbReference type="GO" id="GO:0003677">
    <property type="term" value="F:DNA binding"/>
    <property type="evidence" value="ECO:0007669"/>
    <property type="project" value="InterPro"/>
</dbReference>
<gene>
    <name evidence="2" type="ORF">BHK98_12525</name>
</gene>
<evidence type="ECO:0000313" key="2">
    <source>
        <dbReference type="EMBL" id="OLR56816.1"/>
    </source>
</evidence>
<keyword evidence="1" id="KW-0233">DNA recombination</keyword>
<dbReference type="InterPro" id="IPR011010">
    <property type="entry name" value="DNA_brk_join_enz"/>
</dbReference>
<sequence length="105" mass="12200">MKNRPKQSICEQIVKMNCIHLLTLAQERLSPMWYAFFRLPTYTGMRRGEALALKWSDLDEDAGTLSTVQDRLGHSDVKTTIDIYNHVYEADETKALNRFIDFMDA</sequence>
<proteinExistence type="predicted"/>
<dbReference type="GO" id="GO:0006310">
    <property type="term" value="P:DNA recombination"/>
    <property type="evidence" value="ECO:0007669"/>
    <property type="project" value="UniProtKB-KW"/>
</dbReference>
<reference evidence="2 3" key="1">
    <citation type="journal article" date="2016" name="Appl. Environ. Microbiol.">
        <title>Function and Phylogeny of Bacterial Butyryl Coenzyme A:Acetate Transferases and Their Diversity in the Proximal Colon of Swine.</title>
        <authorList>
            <person name="Trachsel J."/>
            <person name="Bayles D.O."/>
            <person name="Looft T."/>
            <person name="Levine U.Y."/>
            <person name="Allen H.K."/>
        </authorList>
    </citation>
    <scope>NUCLEOTIDE SEQUENCE [LARGE SCALE GENOMIC DNA]</scope>
    <source>
        <strain evidence="2 3">68-3-10</strain>
    </source>
</reference>